<organism evidence="4 5">
    <name type="scientific">Rhinolophus ferrumequinum</name>
    <name type="common">Greater horseshoe bat</name>
    <dbReference type="NCBI Taxonomy" id="59479"/>
    <lineage>
        <taxon>Eukaryota</taxon>
        <taxon>Metazoa</taxon>
        <taxon>Chordata</taxon>
        <taxon>Craniata</taxon>
        <taxon>Vertebrata</taxon>
        <taxon>Euteleostomi</taxon>
        <taxon>Mammalia</taxon>
        <taxon>Eutheria</taxon>
        <taxon>Laurasiatheria</taxon>
        <taxon>Chiroptera</taxon>
        <taxon>Yinpterochiroptera</taxon>
        <taxon>Rhinolophoidea</taxon>
        <taxon>Rhinolophidae</taxon>
        <taxon>Rhinolophinae</taxon>
        <taxon>Rhinolophus</taxon>
    </lineage>
</organism>
<feature type="compositionally biased region" description="Polar residues" evidence="3">
    <location>
        <begin position="82"/>
        <end position="92"/>
    </location>
</feature>
<dbReference type="GO" id="GO:0070828">
    <property type="term" value="P:heterochromatin organization"/>
    <property type="evidence" value="ECO:0007669"/>
    <property type="project" value="TreeGrafter"/>
</dbReference>
<keyword evidence="4" id="KW-0489">Methyltransferase</keyword>
<protein>
    <submittedName>
        <fullName evidence="4">SET domain bifurcated histone lysine methyltransferase 2</fullName>
    </submittedName>
</protein>
<keyword evidence="4" id="KW-0808">Transferase</keyword>
<dbReference type="AlphaFoldDB" id="A0A7J7ZSA5"/>
<dbReference type="GO" id="GO:0005634">
    <property type="term" value="C:nucleus"/>
    <property type="evidence" value="ECO:0007669"/>
    <property type="project" value="UniProtKB-SubCell"/>
</dbReference>
<feature type="region of interest" description="Disordered" evidence="3">
    <location>
        <begin position="65"/>
        <end position="94"/>
    </location>
</feature>
<gene>
    <name evidence="4" type="ORF">mRhiFer1_015137</name>
</gene>
<evidence type="ECO:0000256" key="3">
    <source>
        <dbReference type="SAM" id="MobiDB-lite"/>
    </source>
</evidence>
<sequence length="121" mass="13759">MGEKNGDAKTFWTELEDDGKVDIIFEQVQNVLQSLKQKIKDGSATNKEYIQAMILVKEATISNSSTLVKDHKPVTQKEQENKSSSLPSTSYEDSFPEDCTVLYVYKLNSFTLLMLLFQEII</sequence>
<dbReference type="InterPro" id="IPR051516">
    <property type="entry name" value="SETDB_methyltransferase"/>
</dbReference>
<name>A0A7J7ZSA5_RHIFE</name>
<keyword evidence="2" id="KW-0539">Nucleus</keyword>
<comment type="caution">
    <text evidence="4">The sequence shown here is derived from an EMBL/GenBank/DDBJ whole genome shotgun (WGS) entry which is preliminary data.</text>
</comment>
<accession>A0A7J7ZSA5</accession>
<evidence type="ECO:0000313" key="4">
    <source>
        <dbReference type="EMBL" id="KAF6376736.1"/>
    </source>
</evidence>
<dbReference type="PANTHER" id="PTHR46024:SF3">
    <property type="entry name" value="HISTONE-LYSINE N-METHYLTRANSFERASE SETDB2"/>
    <property type="match status" value="1"/>
</dbReference>
<dbReference type="GO" id="GO:0010629">
    <property type="term" value="P:negative regulation of gene expression"/>
    <property type="evidence" value="ECO:0007669"/>
    <property type="project" value="TreeGrafter"/>
</dbReference>
<dbReference type="PANTHER" id="PTHR46024">
    <property type="entry name" value="HISTONE-LYSINE N-METHYLTRANSFERASE EGGLESS"/>
    <property type="match status" value="1"/>
</dbReference>
<dbReference type="Proteomes" id="UP000585614">
    <property type="component" value="Unassembled WGS sequence"/>
</dbReference>
<feature type="compositionally biased region" description="Basic and acidic residues" evidence="3">
    <location>
        <begin position="68"/>
        <end position="81"/>
    </location>
</feature>
<dbReference type="EMBL" id="JACAGC010000003">
    <property type="protein sequence ID" value="KAF6376736.1"/>
    <property type="molecule type" value="Genomic_DNA"/>
</dbReference>
<comment type="subcellular location">
    <subcellularLocation>
        <location evidence="1">Nucleus</location>
    </subcellularLocation>
</comment>
<evidence type="ECO:0000256" key="2">
    <source>
        <dbReference type="ARBA" id="ARBA00023242"/>
    </source>
</evidence>
<dbReference type="GO" id="GO:0032259">
    <property type="term" value="P:methylation"/>
    <property type="evidence" value="ECO:0007669"/>
    <property type="project" value="UniProtKB-KW"/>
</dbReference>
<evidence type="ECO:0000313" key="5">
    <source>
        <dbReference type="Proteomes" id="UP000585614"/>
    </source>
</evidence>
<proteinExistence type="predicted"/>
<evidence type="ECO:0000256" key="1">
    <source>
        <dbReference type="ARBA" id="ARBA00004123"/>
    </source>
</evidence>
<reference evidence="4 5" key="1">
    <citation type="journal article" date="2020" name="Nature">
        <title>Six reference-quality genomes reveal evolution of bat adaptations.</title>
        <authorList>
            <person name="Jebb D."/>
            <person name="Huang Z."/>
            <person name="Pippel M."/>
            <person name="Hughes G.M."/>
            <person name="Lavrichenko K."/>
            <person name="Devanna P."/>
            <person name="Winkler S."/>
            <person name="Jermiin L.S."/>
            <person name="Skirmuntt E.C."/>
            <person name="Katzourakis A."/>
            <person name="Burkitt-Gray L."/>
            <person name="Ray D.A."/>
            <person name="Sullivan K.A.M."/>
            <person name="Roscito J.G."/>
            <person name="Kirilenko B.M."/>
            <person name="Davalos L.M."/>
            <person name="Corthals A.P."/>
            <person name="Power M.L."/>
            <person name="Jones G."/>
            <person name="Ransome R.D."/>
            <person name="Dechmann D.K.N."/>
            <person name="Locatelli A.G."/>
            <person name="Puechmaille S.J."/>
            <person name="Fedrigo O."/>
            <person name="Jarvis E.D."/>
            <person name="Hiller M."/>
            <person name="Vernes S.C."/>
            <person name="Myers E.W."/>
            <person name="Teeling E.C."/>
        </authorList>
    </citation>
    <scope>NUCLEOTIDE SEQUENCE [LARGE SCALE GENOMIC DNA]</scope>
    <source>
        <strain evidence="4">MRhiFer1</strain>
        <tissue evidence="4">Lung</tissue>
    </source>
</reference>
<dbReference type="GO" id="GO:0046974">
    <property type="term" value="F:histone H3K9 methyltransferase activity"/>
    <property type="evidence" value="ECO:0007669"/>
    <property type="project" value="TreeGrafter"/>
</dbReference>